<evidence type="ECO:0000256" key="6">
    <source>
        <dbReference type="SAM" id="Phobius"/>
    </source>
</evidence>
<gene>
    <name evidence="7" type="ORF">WHH00_03780</name>
</gene>
<reference evidence="7 8" key="1">
    <citation type="submission" date="2024-03" db="EMBL/GenBank/DDBJ databases">
        <title>Rhodococcus navarretei sp. nov. and Pseudarthrobacter quantumdoti sp. nov., two new species with the ability to biosynthesize Quantum Dots isolated from soil samples at Union Glacier, Antarctica.</title>
        <authorList>
            <person name="Vargas M."/>
        </authorList>
    </citation>
    <scope>NUCLEOTIDE SEQUENCE [LARGE SCALE GENOMIC DNA]</scope>
    <source>
        <strain evidence="7 8">RC-2-3</strain>
    </source>
</reference>
<dbReference type="Pfam" id="PF01943">
    <property type="entry name" value="Polysacc_synt"/>
    <property type="match status" value="1"/>
</dbReference>
<dbReference type="PANTHER" id="PTHR30250:SF31">
    <property type="entry name" value="INNER MEMBRANE PROTEIN YGHQ"/>
    <property type="match status" value="1"/>
</dbReference>
<evidence type="ECO:0000256" key="4">
    <source>
        <dbReference type="ARBA" id="ARBA00022989"/>
    </source>
</evidence>
<organism evidence="7 8">
    <name type="scientific">Pseudarthrobacter quantipunctorum</name>
    <dbReference type="NCBI Taxonomy" id="3128980"/>
    <lineage>
        <taxon>Bacteria</taxon>
        <taxon>Bacillati</taxon>
        <taxon>Actinomycetota</taxon>
        <taxon>Actinomycetes</taxon>
        <taxon>Micrococcales</taxon>
        <taxon>Micrococcaceae</taxon>
        <taxon>Pseudarthrobacter</taxon>
    </lineage>
</organism>
<protein>
    <submittedName>
        <fullName evidence="7">Oligosaccharide flippase family protein</fullName>
    </submittedName>
</protein>
<evidence type="ECO:0000313" key="8">
    <source>
        <dbReference type="Proteomes" id="UP001623384"/>
    </source>
</evidence>
<dbReference type="PROSITE" id="PS51257">
    <property type="entry name" value="PROKAR_LIPOPROTEIN"/>
    <property type="match status" value="1"/>
</dbReference>
<keyword evidence="4 6" id="KW-1133">Transmembrane helix</keyword>
<dbReference type="EMBL" id="CP148033">
    <property type="protein sequence ID" value="WXK93938.1"/>
    <property type="molecule type" value="Genomic_DNA"/>
</dbReference>
<keyword evidence="5 6" id="KW-0472">Membrane</keyword>
<accession>A0ABZ2RB92</accession>
<comment type="subcellular location">
    <subcellularLocation>
        <location evidence="1">Cell membrane</location>
        <topology evidence="1">Multi-pass membrane protein</topology>
    </subcellularLocation>
</comment>
<proteinExistence type="predicted"/>
<feature type="transmembrane region" description="Helical" evidence="6">
    <location>
        <begin position="287"/>
        <end position="313"/>
    </location>
</feature>
<keyword evidence="8" id="KW-1185">Reference proteome</keyword>
<evidence type="ECO:0000313" key="7">
    <source>
        <dbReference type="EMBL" id="WXK93938.1"/>
    </source>
</evidence>
<evidence type="ECO:0000256" key="2">
    <source>
        <dbReference type="ARBA" id="ARBA00022475"/>
    </source>
</evidence>
<evidence type="ECO:0000256" key="3">
    <source>
        <dbReference type="ARBA" id="ARBA00022692"/>
    </source>
</evidence>
<dbReference type="PANTHER" id="PTHR30250">
    <property type="entry name" value="PST FAMILY PREDICTED COLANIC ACID TRANSPORTER"/>
    <property type="match status" value="1"/>
</dbReference>
<evidence type="ECO:0000256" key="1">
    <source>
        <dbReference type="ARBA" id="ARBA00004651"/>
    </source>
</evidence>
<feature type="transmembrane region" description="Helical" evidence="6">
    <location>
        <begin position="48"/>
        <end position="72"/>
    </location>
</feature>
<dbReference type="RefSeq" id="WP_406636665.1">
    <property type="nucleotide sequence ID" value="NZ_CP148033.1"/>
</dbReference>
<dbReference type="InterPro" id="IPR002797">
    <property type="entry name" value="Polysacc_synth"/>
</dbReference>
<name>A0ABZ2RB92_9MICC</name>
<feature type="transmembrane region" description="Helical" evidence="6">
    <location>
        <begin position="352"/>
        <end position="370"/>
    </location>
</feature>
<dbReference type="InterPro" id="IPR050833">
    <property type="entry name" value="Poly_Biosynth_Transport"/>
</dbReference>
<keyword evidence="3 6" id="KW-0812">Transmembrane</keyword>
<feature type="transmembrane region" description="Helical" evidence="6">
    <location>
        <begin position="376"/>
        <end position="398"/>
    </location>
</feature>
<dbReference type="Proteomes" id="UP001623384">
    <property type="component" value="Chromosome"/>
</dbReference>
<feature type="transmembrane region" description="Helical" evidence="6">
    <location>
        <begin position="325"/>
        <end position="343"/>
    </location>
</feature>
<feature type="transmembrane region" description="Helical" evidence="6">
    <location>
        <begin position="12"/>
        <end position="36"/>
    </location>
</feature>
<keyword evidence="2" id="KW-1003">Cell membrane</keyword>
<feature type="transmembrane region" description="Helical" evidence="6">
    <location>
        <begin position="93"/>
        <end position="110"/>
    </location>
</feature>
<evidence type="ECO:0000256" key="5">
    <source>
        <dbReference type="ARBA" id="ARBA00023136"/>
    </source>
</evidence>
<sequence length="420" mass="44187">MRPWGEKVKKSIGIQAVALALTAGCAQIIVALLYIISARSTEPENFGLVVTAIAVGTTAVGFLDFGTNSLWVREIASSRLDPRTLGRKIASKLLYAFAALGVSTTLTAMFFGPTNIWMAGPVAMCLLVSQSIQVPLRGHGRGDLVALANLIDKLTAACIFALLLALNVVPSMALWVCLAAGALSSALFAWKITPRENRGRLSLRRLVNPWAGSRHYGVANVAITAQSLDIPAMTIFGGPGAAGIYAAVSRWTQPMGLLASAFSSASAPHVARASSLREAWIVARRSSWLLVTAMALSLAVAAFAPVVVDLLIGPDYAGSADVLRIMALTTIVGIANQPLFVFLQSRGFDKPVAVITVAGIIIQLGLVVILSNQFSAVGAAVAFACSQLFLFISMSIVLTGARSRGKRGVKTVTERLAKTQ</sequence>
<feature type="transmembrane region" description="Helical" evidence="6">
    <location>
        <begin position="172"/>
        <end position="190"/>
    </location>
</feature>